<name>A0A542XBI4_9MICO</name>
<gene>
    <name evidence="5" type="ORF">FB554_1334</name>
</gene>
<evidence type="ECO:0000259" key="4">
    <source>
        <dbReference type="Pfam" id="PF13439"/>
    </source>
</evidence>
<comment type="caution">
    <text evidence="5">The sequence shown here is derived from an EMBL/GenBank/DDBJ whole genome shotgun (WGS) entry which is preliminary data.</text>
</comment>
<organism evidence="5 6">
    <name type="scientific">Barrientosiimonas humi</name>
    <dbReference type="NCBI Taxonomy" id="999931"/>
    <lineage>
        <taxon>Bacteria</taxon>
        <taxon>Bacillati</taxon>
        <taxon>Actinomycetota</taxon>
        <taxon>Actinomycetes</taxon>
        <taxon>Micrococcales</taxon>
        <taxon>Dermacoccaceae</taxon>
        <taxon>Barrientosiimonas</taxon>
    </lineage>
</organism>
<dbReference type="GO" id="GO:1901137">
    <property type="term" value="P:carbohydrate derivative biosynthetic process"/>
    <property type="evidence" value="ECO:0007669"/>
    <property type="project" value="UniProtKB-ARBA"/>
</dbReference>
<evidence type="ECO:0000256" key="1">
    <source>
        <dbReference type="ARBA" id="ARBA00021292"/>
    </source>
</evidence>
<accession>A0A542XBI4</accession>
<proteinExistence type="predicted"/>
<evidence type="ECO:0000256" key="3">
    <source>
        <dbReference type="ARBA" id="ARBA00022679"/>
    </source>
</evidence>
<dbReference type="InterPro" id="IPR028098">
    <property type="entry name" value="Glyco_trans_4-like_N"/>
</dbReference>
<dbReference type="PANTHER" id="PTHR45947">
    <property type="entry name" value="SULFOQUINOVOSYL TRANSFERASE SQD2"/>
    <property type="match status" value="1"/>
</dbReference>
<dbReference type="GO" id="GO:0016758">
    <property type="term" value="F:hexosyltransferase activity"/>
    <property type="evidence" value="ECO:0007669"/>
    <property type="project" value="TreeGrafter"/>
</dbReference>
<evidence type="ECO:0000256" key="2">
    <source>
        <dbReference type="ARBA" id="ARBA00022676"/>
    </source>
</evidence>
<evidence type="ECO:0000313" key="6">
    <source>
        <dbReference type="Proteomes" id="UP000318336"/>
    </source>
</evidence>
<reference evidence="5 6" key="1">
    <citation type="submission" date="2019-06" db="EMBL/GenBank/DDBJ databases">
        <title>Sequencing the genomes of 1000 actinobacteria strains.</title>
        <authorList>
            <person name="Klenk H.-P."/>
        </authorList>
    </citation>
    <scope>NUCLEOTIDE SEQUENCE [LARGE SCALE GENOMIC DNA]</scope>
    <source>
        <strain evidence="5 6">DSM 24617</strain>
    </source>
</reference>
<dbReference type="Proteomes" id="UP000318336">
    <property type="component" value="Unassembled WGS sequence"/>
</dbReference>
<dbReference type="InterPro" id="IPR050194">
    <property type="entry name" value="Glycosyltransferase_grp1"/>
</dbReference>
<sequence>MRIGIVSPYSFDVPGGVNLHVQDLAESLIGLGHEVSVLAPADDGTPVPDFVTSAGKAVPVPYNGSVSRLTFGPVTAARVSRWIERGGFDVIHVHEPITTSVSMLAMFAVEGPVVATFHTSQLRSRLLVTLGGFLQPSLEKLSARIAVSEDARRTVTTHLGGDAVIIPNGVFVDRFAGATPRPEWQGTPERPTIAFLGRINEPRKGLPVLLRAMPRMLREIPGLRLLVAGPGDAKEALAGQPREVVAACEMLGAVSDADKPRLLASADVYCAPNTGGESFGIILIEAMSAGAPVLASDLGAFRRVLDDGRVGAHFRNEDPESLAAEAISLLRDETRRARLRADGLARARQFDWSVVTHEILAVYETAIAGYAPPASGRTLRRWGSG</sequence>
<dbReference type="RefSeq" id="WP_142005243.1">
    <property type="nucleotide sequence ID" value="NZ_CAJTBP010000001.1"/>
</dbReference>
<evidence type="ECO:0000313" key="5">
    <source>
        <dbReference type="EMBL" id="TQL33198.1"/>
    </source>
</evidence>
<keyword evidence="3 5" id="KW-0808">Transferase</keyword>
<dbReference type="AlphaFoldDB" id="A0A542XBI4"/>
<dbReference type="CDD" id="cd03801">
    <property type="entry name" value="GT4_PimA-like"/>
    <property type="match status" value="1"/>
</dbReference>
<dbReference type="PANTHER" id="PTHR45947:SF3">
    <property type="entry name" value="SULFOQUINOVOSYL TRANSFERASE SQD2"/>
    <property type="match status" value="1"/>
</dbReference>
<dbReference type="OrthoDB" id="5240531at2"/>
<dbReference type="Pfam" id="PF13439">
    <property type="entry name" value="Glyco_transf_4"/>
    <property type="match status" value="1"/>
</dbReference>
<feature type="domain" description="Glycosyltransferase subfamily 4-like N-terminal" evidence="4">
    <location>
        <begin position="14"/>
        <end position="174"/>
    </location>
</feature>
<dbReference type="SUPFAM" id="SSF53756">
    <property type="entry name" value="UDP-Glycosyltransferase/glycogen phosphorylase"/>
    <property type="match status" value="1"/>
</dbReference>
<dbReference type="Gene3D" id="3.40.50.2000">
    <property type="entry name" value="Glycogen Phosphorylase B"/>
    <property type="match status" value="2"/>
</dbReference>
<keyword evidence="6" id="KW-1185">Reference proteome</keyword>
<dbReference type="EMBL" id="VFOK01000001">
    <property type="protein sequence ID" value="TQL33198.1"/>
    <property type="molecule type" value="Genomic_DNA"/>
</dbReference>
<dbReference type="Pfam" id="PF13692">
    <property type="entry name" value="Glyco_trans_1_4"/>
    <property type="match status" value="1"/>
</dbReference>
<protein>
    <recommendedName>
        <fullName evidence="1">D-inositol 3-phosphate glycosyltransferase</fullName>
    </recommendedName>
</protein>
<keyword evidence="2 5" id="KW-0328">Glycosyltransferase</keyword>